<gene>
    <name evidence="2" type="ORF">C6P99_09705</name>
</gene>
<feature type="compositionally biased region" description="Low complexity" evidence="1">
    <location>
        <begin position="1"/>
        <end position="27"/>
    </location>
</feature>
<dbReference type="AlphaFoldDB" id="A0AB37AY39"/>
<protein>
    <submittedName>
        <fullName evidence="2">Uncharacterized protein</fullName>
    </submittedName>
</protein>
<proteinExistence type="predicted"/>
<feature type="region of interest" description="Disordered" evidence="1">
    <location>
        <begin position="1"/>
        <end position="29"/>
    </location>
</feature>
<organism evidence="2 3">
    <name type="scientific">Burkholderia multivorans</name>
    <dbReference type="NCBI Taxonomy" id="87883"/>
    <lineage>
        <taxon>Bacteria</taxon>
        <taxon>Pseudomonadati</taxon>
        <taxon>Pseudomonadota</taxon>
        <taxon>Betaproteobacteria</taxon>
        <taxon>Burkholderiales</taxon>
        <taxon>Burkholderiaceae</taxon>
        <taxon>Burkholderia</taxon>
        <taxon>Burkholderia cepacia complex</taxon>
    </lineage>
</organism>
<evidence type="ECO:0000256" key="1">
    <source>
        <dbReference type="SAM" id="MobiDB-lite"/>
    </source>
</evidence>
<evidence type="ECO:0000313" key="3">
    <source>
        <dbReference type="Proteomes" id="UP000237811"/>
    </source>
</evidence>
<reference evidence="2 3" key="1">
    <citation type="submission" date="2018-03" db="EMBL/GenBank/DDBJ databases">
        <authorList>
            <person name="Nguyen K."/>
            <person name="Fouts D."/>
            <person name="Sutton G."/>
        </authorList>
    </citation>
    <scope>NUCLEOTIDE SEQUENCE [LARGE SCALE GENOMIC DNA]</scope>
    <source>
        <strain evidence="2 3">AU14328</strain>
    </source>
</reference>
<dbReference type="Proteomes" id="UP000237811">
    <property type="component" value="Unassembled WGS sequence"/>
</dbReference>
<comment type="caution">
    <text evidence="2">The sequence shown here is derived from an EMBL/GenBank/DDBJ whole genome shotgun (WGS) entry which is preliminary data.</text>
</comment>
<evidence type="ECO:0000313" key="2">
    <source>
        <dbReference type="EMBL" id="PRE51677.1"/>
    </source>
</evidence>
<sequence>MHARARVSAASVTSHGSRGSRAASPSRVLPIALRTHPAAAGARYGAAVRAAGHGTASQSSAP</sequence>
<dbReference type="EMBL" id="PVFR01000026">
    <property type="protein sequence ID" value="PRE51677.1"/>
    <property type="molecule type" value="Genomic_DNA"/>
</dbReference>
<name>A0AB37AY39_9BURK</name>
<accession>A0AB37AY39</accession>